<keyword evidence="3" id="KW-1185">Reference proteome</keyword>
<sequence length="316" mass="35525">MLDGVHVIDPRRANNGGIILAGLKNMTYEGIARAVESMDNTIMTADQVEKIIHFLPTPRESKLLQEYMAMNPTAGLCECEKFMVAMMTVKKPALKMRALLFKLQFPERHANLSHRLLLIEKACEEVLKTDHLPNILIAALNLGNTLNTAGGGQAVNAFSITSLPKLNQMKTNDGKTTFLHVLIRIAIDKSLFDLNFKDDLPTVSQAGKIHLDVCNTELEKMEKDLEDVRNMSMSPEDEEHLLQSTDTAQFALSATEEVSQLRALLNKVKGMYPDVLKHYGEQNKEMTQPHQLFEIIDRFCKEFDKAPTEVEESSVK</sequence>
<reference evidence="2 3" key="1">
    <citation type="submission" date="2024-10" db="EMBL/GenBank/DDBJ databases">
        <title>Updated reference genomes for cyclostephanoid diatoms.</title>
        <authorList>
            <person name="Roberts W.R."/>
            <person name="Alverson A.J."/>
        </authorList>
    </citation>
    <scope>NUCLEOTIDE SEQUENCE [LARGE SCALE GENOMIC DNA]</scope>
    <source>
        <strain evidence="2 3">AJA232-27</strain>
    </source>
</reference>
<proteinExistence type="predicted"/>
<dbReference type="InterPro" id="IPR042201">
    <property type="entry name" value="FH2_Formin_sf"/>
</dbReference>
<dbReference type="Proteomes" id="UP001530293">
    <property type="component" value="Unassembled WGS sequence"/>
</dbReference>
<protein>
    <recommendedName>
        <fullName evidence="1">FH2 domain-containing protein</fullName>
    </recommendedName>
</protein>
<dbReference type="Pfam" id="PF02181">
    <property type="entry name" value="FH2"/>
    <property type="match status" value="1"/>
</dbReference>
<dbReference type="AlphaFoldDB" id="A0ABD3N2Y5"/>
<accession>A0ABD3N2Y5</accession>
<dbReference type="Gene3D" id="1.20.58.2220">
    <property type="entry name" value="Formin, FH2 domain"/>
    <property type="match status" value="1"/>
</dbReference>
<organism evidence="2 3">
    <name type="scientific">Discostella pseudostelligera</name>
    <dbReference type="NCBI Taxonomy" id="259834"/>
    <lineage>
        <taxon>Eukaryota</taxon>
        <taxon>Sar</taxon>
        <taxon>Stramenopiles</taxon>
        <taxon>Ochrophyta</taxon>
        <taxon>Bacillariophyta</taxon>
        <taxon>Coscinodiscophyceae</taxon>
        <taxon>Thalassiosirophycidae</taxon>
        <taxon>Stephanodiscales</taxon>
        <taxon>Stephanodiscaceae</taxon>
        <taxon>Discostella</taxon>
    </lineage>
</organism>
<evidence type="ECO:0000313" key="3">
    <source>
        <dbReference type="Proteomes" id="UP001530293"/>
    </source>
</evidence>
<evidence type="ECO:0000259" key="1">
    <source>
        <dbReference type="PROSITE" id="PS51444"/>
    </source>
</evidence>
<feature type="domain" description="FH2" evidence="1">
    <location>
        <begin position="1"/>
        <end position="316"/>
    </location>
</feature>
<dbReference type="EMBL" id="JALLBG020000042">
    <property type="protein sequence ID" value="KAL3770440.1"/>
    <property type="molecule type" value="Genomic_DNA"/>
</dbReference>
<dbReference type="SMART" id="SM00498">
    <property type="entry name" value="FH2"/>
    <property type="match status" value="1"/>
</dbReference>
<dbReference type="SUPFAM" id="SSF101447">
    <property type="entry name" value="Formin homology 2 domain (FH2 domain)"/>
    <property type="match status" value="1"/>
</dbReference>
<dbReference type="PANTHER" id="PTHR45725">
    <property type="entry name" value="FORMIN HOMOLOGY 2 FAMILY MEMBER"/>
    <property type="match status" value="1"/>
</dbReference>
<dbReference type="InterPro" id="IPR051425">
    <property type="entry name" value="Formin_Homology"/>
</dbReference>
<name>A0ABD3N2Y5_9STRA</name>
<gene>
    <name evidence="2" type="ORF">ACHAWU_009991</name>
</gene>
<dbReference type="InterPro" id="IPR015425">
    <property type="entry name" value="FH2_Formin"/>
</dbReference>
<dbReference type="PANTHER" id="PTHR45725:SF1">
    <property type="entry name" value="DISHEVELLED ASSOCIATED ACTIVATOR OF MORPHOGENESIS, ISOFORM D"/>
    <property type="match status" value="1"/>
</dbReference>
<evidence type="ECO:0000313" key="2">
    <source>
        <dbReference type="EMBL" id="KAL3770440.1"/>
    </source>
</evidence>
<dbReference type="PROSITE" id="PS51444">
    <property type="entry name" value="FH2"/>
    <property type="match status" value="1"/>
</dbReference>
<comment type="caution">
    <text evidence="2">The sequence shown here is derived from an EMBL/GenBank/DDBJ whole genome shotgun (WGS) entry which is preliminary data.</text>
</comment>